<dbReference type="Pfam" id="PF12697">
    <property type="entry name" value="Abhydrolase_6"/>
    <property type="match status" value="1"/>
</dbReference>
<evidence type="ECO:0000259" key="1">
    <source>
        <dbReference type="Pfam" id="PF12697"/>
    </source>
</evidence>
<dbReference type="PANTHER" id="PTHR43689">
    <property type="entry name" value="HYDROLASE"/>
    <property type="match status" value="1"/>
</dbReference>
<dbReference type="InterPro" id="IPR000073">
    <property type="entry name" value="AB_hydrolase_1"/>
</dbReference>
<name>A0AB39T735_9ACTN</name>
<gene>
    <name evidence="2" type="ORF">AB5J54_31050</name>
</gene>
<dbReference type="InterPro" id="IPR029058">
    <property type="entry name" value="AB_hydrolase_fold"/>
</dbReference>
<dbReference type="EMBL" id="CP163444">
    <property type="protein sequence ID" value="XDQ74692.1"/>
    <property type="molecule type" value="Genomic_DNA"/>
</dbReference>
<dbReference type="RefSeq" id="WP_369147214.1">
    <property type="nucleotide sequence ID" value="NZ_CP163444.1"/>
</dbReference>
<dbReference type="PANTHER" id="PTHR43689:SF8">
    <property type="entry name" value="ALPHA_BETA-HYDROLASES SUPERFAMILY PROTEIN"/>
    <property type="match status" value="1"/>
</dbReference>
<feature type="domain" description="AB hydrolase-1" evidence="1">
    <location>
        <begin position="56"/>
        <end position="278"/>
    </location>
</feature>
<evidence type="ECO:0000313" key="2">
    <source>
        <dbReference type="EMBL" id="XDQ74692.1"/>
    </source>
</evidence>
<organism evidence="2">
    <name type="scientific">Streptomyces sp. R44</name>
    <dbReference type="NCBI Taxonomy" id="3238633"/>
    <lineage>
        <taxon>Bacteria</taxon>
        <taxon>Bacillati</taxon>
        <taxon>Actinomycetota</taxon>
        <taxon>Actinomycetes</taxon>
        <taxon>Kitasatosporales</taxon>
        <taxon>Streptomycetaceae</taxon>
        <taxon>Streptomyces</taxon>
    </lineage>
</organism>
<accession>A0AB39T735</accession>
<dbReference type="AlphaFoldDB" id="A0AB39T735"/>
<reference evidence="2" key="1">
    <citation type="submission" date="2024-07" db="EMBL/GenBank/DDBJ databases">
        <authorList>
            <person name="Yu S.T."/>
        </authorList>
    </citation>
    <scope>NUCLEOTIDE SEQUENCE</scope>
    <source>
        <strain evidence="2">R44</strain>
    </source>
</reference>
<dbReference type="Gene3D" id="3.40.50.1820">
    <property type="entry name" value="alpha/beta hydrolase"/>
    <property type="match status" value="1"/>
</dbReference>
<protein>
    <submittedName>
        <fullName evidence="2">Alpha/beta fold hydrolase</fullName>
    </submittedName>
</protein>
<proteinExistence type="predicted"/>
<dbReference type="SUPFAM" id="SSF53474">
    <property type="entry name" value="alpha/beta-Hydrolases"/>
    <property type="match status" value="1"/>
</dbReference>
<sequence>MNSIYRSEAGREQIRGWCFDRLDAWTVAHERDVFTAAGAVTHAVTAGSPGPAGTTVVLVPGTNFNAAASLPLAEALLAAGHRVVLLDVPGQPGLSSGERGLAKGELSWYGSWLDEAVAETREGRPVTVLGHSFGAAIALSATSAPIERLVLVSPGGLSSLRLPPALLAASAAWFLRPTPARSTRLLRAMLAPGHEPRAELVEWMTLVARHARSSGAPGLAEPRARKVPVAAVTGEHDVFLPPERLRPAVRTRLGGAELGVVPDAGHLVVEEFPERIAALVSPAR</sequence>
<dbReference type="GO" id="GO:0016787">
    <property type="term" value="F:hydrolase activity"/>
    <property type="evidence" value="ECO:0007669"/>
    <property type="project" value="UniProtKB-KW"/>
</dbReference>
<keyword evidence="2" id="KW-0378">Hydrolase</keyword>